<reference evidence="1 2" key="2">
    <citation type="journal article" date="2017" name="Front. Plant Sci.">
        <title>Gene Classification and Mining of Molecular Markers Useful in Red Clover (Trifolium pratense) Breeding.</title>
        <authorList>
            <person name="Istvanek J."/>
            <person name="Dluhosova J."/>
            <person name="Dluhos P."/>
            <person name="Patkova L."/>
            <person name="Nedelnik J."/>
            <person name="Repkova J."/>
        </authorList>
    </citation>
    <scope>NUCLEOTIDE SEQUENCE [LARGE SCALE GENOMIC DNA]</scope>
    <source>
        <strain evidence="2">cv. Tatra</strain>
        <tissue evidence="1">Young leaves</tissue>
    </source>
</reference>
<evidence type="ECO:0000313" key="2">
    <source>
        <dbReference type="Proteomes" id="UP000236291"/>
    </source>
</evidence>
<evidence type="ECO:0000313" key="1">
    <source>
        <dbReference type="EMBL" id="PNY13919.1"/>
    </source>
</evidence>
<dbReference type="EMBL" id="ASHM01006440">
    <property type="protein sequence ID" value="PNY13919.1"/>
    <property type="molecule type" value="Genomic_DNA"/>
</dbReference>
<comment type="caution">
    <text evidence="1">The sequence shown here is derived from an EMBL/GenBank/DDBJ whole genome shotgun (WGS) entry which is preliminary data.</text>
</comment>
<dbReference type="Proteomes" id="UP000236291">
    <property type="component" value="Unassembled WGS sequence"/>
</dbReference>
<reference evidence="1 2" key="1">
    <citation type="journal article" date="2014" name="Am. J. Bot.">
        <title>Genome assembly and annotation for red clover (Trifolium pratense; Fabaceae).</title>
        <authorList>
            <person name="Istvanek J."/>
            <person name="Jaros M."/>
            <person name="Krenek A."/>
            <person name="Repkova J."/>
        </authorList>
    </citation>
    <scope>NUCLEOTIDE SEQUENCE [LARGE SCALE GENOMIC DNA]</scope>
    <source>
        <strain evidence="2">cv. Tatra</strain>
        <tissue evidence="1">Young leaves</tissue>
    </source>
</reference>
<organism evidence="1 2">
    <name type="scientific">Trifolium pratense</name>
    <name type="common">Red clover</name>
    <dbReference type="NCBI Taxonomy" id="57577"/>
    <lineage>
        <taxon>Eukaryota</taxon>
        <taxon>Viridiplantae</taxon>
        <taxon>Streptophyta</taxon>
        <taxon>Embryophyta</taxon>
        <taxon>Tracheophyta</taxon>
        <taxon>Spermatophyta</taxon>
        <taxon>Magnoliopsida</taxon>
        <taxon>eudicotyledons</taxon>
        <taxon>Gunneridae</taxon>
        <taxon>Pentapetalae</taxon>
        <taxon>rosids</taxon>
        <taxon>fabids</taxon>
        <taxon>Fabales</taxon>
        <taxon>Fabaceae</taxon>
        <taxon>Papilionoideae</taxon>
        <taxon>50 kb inversion clade</taxon>
        <taxon>NPAAA clade</taxon>
        <taxon>Hologalegina</taxon>
        <taxon>IRL clade</taxon>
        <taxon>Trifolieae</taxon>
        <taxon>Trifolium</taxon>
    </lineage>
</organism>
<protein>
    <submittedName>
        <fullName evidence="1">Uncharacterized protein</fullName>
    </submittedName>
</protein>
<accession>A0A2K3PF54</accession>
<sequence length="46" mass="5294">MGPTMLKKEWKTNRCGEGCATETTPFLLPEFDRRTVRHRGRAASKE</sequence>
<dbReference type="AlphaFoldDB" id="A0A2K3PF54"/>
<proteinExistence type="predicted"/>
<name>A0A2K3PF54_TRIPR</name>
<gene>
    <name evidence="1" type="ORF">L195_g010588</name>
</gene>